<organism evidence="5 6">
    <name type="scientific">Candidatus Woesebacteria bacterium RIFOXYD1_FULL_43_18</name>
    <dbReference type="NCBI Taxonomy" id="1802551"/>
    <lineage>
        <taxon>Bacteria</taxon>
        <taxon>Candidatus Woeseibacteriota</taxon>
    </lineage>
</organism>
<comment type="similarity">
    <text evidence="1 2">Belongs to the peptidase M16 family.</text>
</comment>
<evidence type="ECO:0000313" key="5">
    <source>
        <dbReference type="EMBL" id="OGM87746.1"/>
    </source>
</evidence>
<comment type="caution">
    <text evidence="5">The sequence shown here is derived from an EMBL/GenBank/DDBJ whole genome shotgun (WGS) entry which is preliminary data.</text>
</comment>
<sequence length="431" mass="48256">MDYKLRTTPSGLKVVTVPMSGLESATLTIWVKTGSRNEEKKVGGISHFLEHMVFKGSPKRPTAKDISQAVDAIGGEFNAATSKDWTNFYIKAGKENLETAFDVLSDMVLNPLLKPDEIEREKGTIIQEIRMYEDTPMMRIGEVFESLAFGKDPLGRDTAGTETSVRSIKKDDFIRYRKMHYYPKNMLVTVAGGVNEAGVLKLVQKYFDPIKPFKGVSFKEESFKGQEFTSKQKAPGFKLQTKKSEQAHLILGFMGEGRGYPKRFAQSVLSVILGAGMSSRLFIEVRERRGLAYSVRTSTDKYQEVGYMGTYAGVNVAKADEAVKVILDQCYGLASGKYPVTPKELLKAKGYLRGNLALALEDTRDVSGFFGEQHLFLKKVLTPEEIYKKINDVTLEDINLEAKKLFTPSRLNLAVIGPFKDEKKFVQLLRS</sequence>
<dbReference type="Pfam" id="PF05193">
    <property type="entry name" value="Peptidase_M16_C"/>
    <property type="match status" value="1"/>
</dbReference>
<dbReference type="GO" id="GO:0006508">
    <property type="term" value="P:proteolysis"/>
    <property type="evidence" value="ECO:0007669"/>
    <property type="project" value="InterPro"/>
</dbReference>
<dbReference type="InterPro" id="IPR007863">
    <property type="entry name" value="Peptidase_M16_C"/>
</dbReference>
<proteinExistence type="inferred from homology"/>
<dbReference type="GO" id="GO:0046872">
    <property type="term" value="F:metal ion binding"/>
    <property type="evidence" value="ECO:0007669"/>
    <property type="project" value="InterPro"/>
</dbReference>
<feature type="domain" description="Peptidase M16 C-terminal" evidence="4">
    <location>
        <begin position="167"/>
        <end position="349"/>
    </location>
</feature>
<dbReference type="AlphaFoldDB" id="A0A1F8DH72"/>
<dbReference type="InterPro" id="IPR011249">
    <property type="entry name" value="Metalloenz_LuxS/M16"/>
</dbReference>
<dbReference type="Gene3D" id="3.30.830.10">
    <property type="entry name" value="Metalloenzyme, LuxS/M16 peptidase-like"/>
    <property type="match status" value="2"/>
</dbReference>
<name>A0A1F8DH72_9BACT</name>
<reference evidence="5 6" key="1">
    <citation type="journal article" date="2016" name="Nat. Commun.">
        <title>Thousands of microbial genomes shed light on interconnected biogeochemical processes in an aquifer system.</title>
        <authorList>
            <person name="Anantharaman K."/>
            <person name="Brown C.T."/>
            <person name="Hug L.A."/>
            <person name="Sharon I."/>
            <person name="Castelle C.J."/>
            <person name="Probst A.J."/>
            <person name="Thomas B.C."/>
            <person name="Singh A."/>
            <person name="Wilkins M.J."/>
            <person name="Karaoz U."/>
            <person name="Brodie E.L."/>
            <person name="Williams K.H."/>
            <person name="Hubbard S.S."/>
            <person name="Banfield J.F."/>
        </authorList>
    </citation>
    <scope>NUCLEOTIDE SEQUENCE [LARGE SCALE GENOMIC DNA]</scope>
</reference>
<dbReference type="Proteomes" id="UP000177596">
    <property type="component" value="Unassembled WGS sequence"/>
</dbReference>
<dbReference type="SUPFAM" id="SSF63411">
    <property type="entry name" value="LuxS/MPP-like metallohydrolase"/>
    <property type="match status" value="2"/>
</dbReference>
<dbReference type="InterPro" id="IPR001431">
    <property type="entry name" value="Pept_M16_Zn_BS"/>
</dbReference>
<evidence type="ECO:0000256" key="1">
    <source>
        <dbReference type="ARBA" id="ARBA00007261"/>
    </source>
</evidence>
<evidence type="ECO:0008006" key="7">
    <source>
        <dbReference type="Google" id="ProtNLM"/>
    </source>
</evidence>
<feature type="domain" description="Peptidase M16 N-terminal" evidence="3">
    <location>
        <begin position="21"/>
        <end position="161"/>
    </location>
</feature>
<dbReference type="GO" id="GO:0004222">
    <property type="term" value="F:metalloendopeptidase activity"/>
    <property type="evidence" value="ECO:0007669"/>
    <property type="project" value="InterPro"/>
</dbReference>
<dbReference type="InterPro" id="IPR050361">
    <property type="entry name" value="MPP/UQCRC_Complex"/>
</dbReference>
<dbReference type="Pfam" id="PF00675">
    <property type="entry name" value="Peptidase_M16"/>
    <property type="match status" value="1"/>
</dbReference>
<dbReference type="PROSITE" id="PS00143">
    <property type="entry name" value="INSULINASE"/>
    <property type="match status" value="1"/>
</dbReference>
<evidence type="ECO:0000259" key="4">
    <source>
        <dbReference type="Pfam" id="PF05193"/>
    </source>
</evidence>
<gene>
    <name evidence="5" type="ORF">A2573_00570</name>
</gene>
<dbReference type="PANTHER" id="PTHR11851:SF49">
    <property type="entry name" value="MITOCHONDRIAL-PROCESSING PEPTIDASE SUBUNIT ALPHA"/>
    <property type="match status" value="1"/>
</dbReference>
<protein>
    <recommendedName>
        <fullName evidence="7">Peptidase M16</fullName>
    </recommendedName>
</protein>
<dbReference type="EMBL" id="MGIL01000022">
    <property type="protein sequence ID" value="OGM87746.1"/>
    <property type="molecule type" value="Genomic_DNA"/>
</dbReference>
<evidence type="ECO:0000313" key="6">
    <source>
        <dbReference type="Proteomes" id="UP000177596"/>
    </source>
</evidence>
<evidence type="ECO:0000259" key="3">
    <source>
        <dbReference type="Pfam" id="PF00675"/>
    </source>
</evidence>
<dbReference type="PANTHER" id="PTHR11851">
    <property type="entry name" value="METALLOPROTEASE"/>
    <property type="match status" value="1"/>
</dbReference>
<accession>A0A1F8DH72</accession>
<dbReference type="InterPro" id="IPR011765">
    <property type="entry name" value="Pept_M16_N"/>
</dbReference>
<evidence type="ECO:0000256" key="2">
    <source>
        <dbReference type="RuleBase" id="RU004447"/>
    </source>
</evidence>